<keyword evidence="9" id="KW-1185">Reference proteome</keyword>
<evidence type="ECO:0000256" key="2">
    <source>
        <dbReference type="ARBA" id="ARBA00008072"/>
    </source>
</evidence>
<keyword evidence="5" id="KW-0560">Oxidoreductase</keyword>
<dbReference type="InterPro" id="IPR011032">
    <property type="entry name" value="GroES-like_sf"/>
</dbReference>
<dbReference type="SUPFAM" id="SSF51735">
    <property type="entry name" value="NAD(P)-binding Rossmann-fold domains"/>
    <property type="match status" value="1"/>
</dbReference>
<protein>
    <recommendedName>
        <fullName evidence="7">Enoyl reductase (ER) domain-containing protein</fullName>
    </recommendedName>
</protein>
<dbReference type="InterPro" id="IPR013149">
    <property type="entry name" value="ADH-like_C"/>
</dbReference>
<dbReference type="Pfam" id="PF00107">
    <property type="entry name" value="ADH_zinc_N"/>
    <property type="match status" value="1"/>
</dbReference>
<keyword evidence="4 6" id="KW-0862">Zinc</keyword>
<gene>
    <name evidence="8" type="ORF">I9W82_005546</name>
</gene>
<dbReference type="PANTHER" id="PTHR42940">
    <property type="entry name" value="ALCOHOL DEHYDROGENASE 1-RELATED"/>
    <property type="match status" value="1"/>
</dbReference>
<evidence type="ECO:0000313" key="8">
    <source>
        <dbReference type="EMBL" id="KAG5416816.1"/>
    </source>
</evidence>
<comment type="caution">
    <text evidence="8">The sequence shown here is derived from an EMBL/GenBank/DDBJ whole genome shotgun (WGS) entry which is preliminary data.</text>
</comment>
<dbReference type="PANTHER" id="PTHR42940:SF8">
    <property type="entry name" value="VACUOLAR PROTEIN SORTING-ASSOCIATED PROTEIN 11"/>
    <property type="match status" value="1"/>
</dbReference>
<dbReference type="OrthoDB" id="1879366at2759"/>
<organism evidence="8 9">
    <name type="scientific">Candida metapsilosis</name>
    <dbReference type="NCBI Taxonomy" id="273372"/>
    <lineage>
        <taxon>Eukaryota</taxon>
        <taxon>Fungi</taxon>
        <taxon>Dikarya</taxon>
        <taxon>Ascomycota</taxon>
        <taxon>Saccharomycotina</taxon>
        <taxon>Pichiomycetes</taxon>
        <taxon>Debaryomycetaceae</taxon>
        <taxon>Candida/Lodderomyces clade</taxon>
        <taxon>Candida</taxon>
    </lineage>
</organism>
<dbReference type="EMBL" id="JAEOAQ010000008">
    <property type="protein sequence ID" value="KAG5416816.1"/>
    <property type="molecule type" value="Genomic_DNA"/>
</dbReference>
<evidence type="ECO:0000256" key="6">
    <source>
        <dbReference type="RuleBase" id="RU361277"/>
    </source>
</evidence>
<dbReference type="SUPFAM" id="SSF50129">
    <property type="entry name" value="GroES-like"/>
    <property type="match status" value="1"/>
</dbReference>
<dbReference type="GO" id="GO:0005737">
    <property type="term" value="C:cytoplasm"/>
    <property type="evidence" value="ECO:0007669"/>
    <property type="project" value="TreeGrafter"/>
</dbReference>
<evidence type="ECO:0000259" key="7">
    <source>
        <dbReference type="SMART" id="SM00829"/>
    </source>
</evidence>
<dbReference type="InterPro" id="IPR036291">
    <property type="entry name" value="NAD(P)-bd_dom_sf"/>
</dbReference>
<reference evidence="8 9" key="1">
    <citation type="submission" date="2020-12" db="EMBL/GenBank/DDBJ databases">
        <title>Effect of drift, selection, and recombination on the evolution of hybrid genomes in Candida yeast pathogens.</title>
        <authorList>
            <person name="Mixao V."/>
            <person name="Ksiezopolska E."/>
            <person name="Saus E."/>
            <person name="Boekhout T."/>
            <person name="Gacser A."/>
            <person name="Gabaldon T."/>
        </authorList>
    </citation>
    <scope>NUCLEOTIDE SEQUENCE [LARGE SCALE GENOMIC DNA]</scope>
    <source>
        <strain evidence="8 9">BP57</strain>
    </source>
</reference>
<accession>A0A8H7ZBD7</accession>
<dbReference type="GeneID" id="93654175"/>
<evidence type="ECO:0000256" key="5">
    <source>
        <dbReference type="ARBA" id="ARBA00023002"/>
    </source>
</evidence>
<dbReference type="SMART" id="SM00829">
    <property type="entry name" value="PKS_ER"/>
    <property type="match status" value="1"/>
</dbReference>
<evidence type="ECO:0000256" key="1">
    <source>
        <dbReference type="ARBA" id="ARBA00001947"/>
    </source>
</evidence>
<dbReference type="Gene3D" id="3.90.180.10">
    <property type="entry name" value="Medium-chain alcohol dehydrogenases, catalytic domain"/>
    <property type="match status" value="1"/>
</dbReference>
<dbReference type="AlphaFoldDB" id="A0A8H7ZBD7"/>
<dbReference type="Proteomes" id="UP000669133">
    <property type="component" value="Unassembled WGS sequence"/>
</dbReference>
<feature type="domain" description="Enoyl reductase (ER)" evidence="7">
    <location>
        <begin position="17"/>
        <end position="334"/>
    </location>
</feature>
<dbReference type="GO" id="GO:0004022">
    <property type="term" value="F:alcohol dehydrogenase (NAD+) activity"/>
    <property type="evidence" value="ECO:0007669"/>
    <property type="project" value="TreeGrafter"/>
</dbReference>
<dbReference type="Pfam" id="PF08240">
    <property type="entry name" value="ADH_N"/>
    <property type="match status" value="1"/>
</dbReference>
<comment type="similarity">
    <text evidence="2 6">Belongs to the zinc-containing alcohol dehydrogenase family.</text>
</comment>
<dbReference type="PROSITE" id="PS00059">
    <property type="entry name" value="ADH_ZINC"/>
    <property type="match status" value="1"/>
</dbReference>
<sequence length="336" mass="35898">MSIPSTQYGFHYTKKDGLNLKTDLPVEKPKAGQLLLKIDAVGLCHSDLHVIYEGLDCGDNYVMGHEIAGTVAAVGEDIAGYKVGDRVACVGPNGCGGCKYCRGGVDNVCKRAFGHWFGLGYGGGYQQYLLVDKPRNLARIPDNVSSDVAAASTDAVLTPYHALKMAKVSPSSNLLLIGAGGLGGNAIQIAKAFGAKVTVLDKKKEARDQAKKLGADVVYESLPGSIEPGSFSACLDFVSVQATFDLCQKYVEPKGIIVPVGLGAPKLTFDLGDLALREVRILGSFWGTSNDLDDVMQLVSEGKVKPVVRSAKLKELPEYIEQLRKNAYEGRIVFNP</sequence>
<evidence type="ECO:0000256" key="4">
    <source>
        <dbReference type="ARBA" id="ARBA00022833"/>
    </source>
</evidence>
<dbReference type="InterPro" id="IPR013154">
    <property type="entry name" value="ADH-like_N"/>
</dbReference>
<dbReference type="CDD" id="cd08254">
    <property type="entry name" value="hydroxyacyl_CoA_DH"/>
    <property type="match status" value="1"/>
</dbReference>
<evidence type="ECO:0000313" key="9">
    <source>
        <dbReference type="Proteomes" id="UP000669133"/>
    </source>
</evidence>
<keyword evidence="3 6" id="KW-0479">Metal-binding</keyword>
<name>A0A8H7ZBD7_9ASCO</name>
<dbReference type="FunFam" id="3.90.180.10:FF:000047">
    <property type="entry name" value="(R)-specific carbonyl reductase"/>
    <property type="match status" value="1"/>
</dbReference>
<dbReference type="GO" id="GO:0008270">
    <property type="term" value="F:zinc ion binding"/>
    <property type="evidence" value="ECO:0007669"/>
    <property type="project" value="InterPro"/>
</dbReference>
<dbReference type="InterPro" id="IPR002328">
    <property type="entry name" value="ADH_Zn_CS"/>
</dbReference>
<dbReference type="Gene3D" id="3.40.50.720">
    <property type="entry name" value="NAD(P)-binding Rossmann-like Domain"/>
    <property type="match status" value="1"/>
</dbReference>
<comment type="cofactor">
    <cofactor evidence="1 6">
        <name>Zn(2+)</name>
        <dbReference type="ChEBI" id="CHEBI:29105"/>
    </cofactor>
</comment>
<evidence type="ECO:0000256" key="3">
    <source>
        <dbReference type="ARBA" id="ARBA00022723"/>
    </source>
</evidence>
<dbReference type="RefSeq" id="XP_067545932.1">
    <property type="nucleotide sequence ID" value="XM_067694734.1"/>
</dbReference>
<dbReference type="InterPro" id="IPR020843">
    <property type="entry name" value="ER"/>
</dbReference>
<proteinExistence type="inferred from homology"/>
<dbReference type="SMR" id="A0A8H7ZBD7"/>